<sequence>MSSNSTQVRTKVSVVRGSPPVIRILPDPRLVHVNPADNATVQAEVSGLRECCRLEWSVVEEPGYHFFDLSGLVGLGDAVTLTVDETHELETKEALDSKEFPLIVPGPIGKWPGLLGDSRYKLRLSASCPVCPNTSPTNKRAVESHADVVIATNSPPEAQMLQVTPSEGEALLTRFTFSTRSASDSLPDFPLQYRYGYKVGGSREQRDSGASDSLPDFPLQYRYGYKVGGSREQRDSGGVVHVFSTSSTELEAVTLLPASGKTRTGLFYLPQAFDLFHSKDSKGPSSPRSSRSSPPWRSLVSDKSLSFHPVNMSVPFSATRSYPF</sequence>
<name>A0ABN7PBW7_TIMPD</name>
<gene>
    <name evidence="2" type="ORF">TPAB3V08_LOCUS9881</name>
</gene>
<protein>
    <submittedName>
        <fullName evidence="2">Uncharacterized protein</fullName>
    </submittedName>
</protein>
<dbReference type="EMBL" id="CAJPIN010023270">
    <property type="protein sequence ID" value="CAG2062933.1"/>
    <property type="molecule type" value="Genomic_DNA"/>
</dbReference>
<evidence type="ECO:0000313" key="2">
    <source>
        <dbReference type="EMBL" id="CAG2062933.1"/>
    </source>
</evidence>
<feature type="non-terminal residue" evidence="2">
    <location>
        <position position="324"/>
    </location>
</feature>
<reference evidence="2" key="1">
    <citation type="submission" date="2021-03" db="EMBL/GenBank/DDBJ databases">
        <authorList>
            <person name="Tran Van P."/>
        </authorList>
    </citation>
    <scope>NUCLEOTIDE SEQUENCE</scope>
</reference>
<organism evidence="2 3">
    <name type="scientific">Timema podura</name>
    <name type="common">Walking stick</name>
    <dbReference type="NCBI Taxonomy" id="61482"/>
    <lineage>
        <taxon>Eukaryota</taxon>
        <taxon>Metazoa</taxon>
        <taxon>Ecdysozoa</taxon>
        <taxon>Arthropoda</taxon>
        <taxon>Hexapoda</taxon>
        <taxon>Insecta</taxon>
        <taxon>Pterygota</taxon>
        <taxon>Neoptera</taxon>
        <taxon>Polyneoptera</taxon>
        <taxon>Phasmatodea</taxon>
        <taxon>Timematodea</taxon>
        <taxon>Timematoidea</taxon>
        <taxon>Timematidae</taxon>
        <taxon>Timema</taxon>
    </lineage>
</organism>
<evidence type="ECO:0000313" key="3">
    <source>
        <dbReference type="Proteomes" id="UP001153148"/>
    </source>
</evidence>
<proteinExistence type="predicted"/>
<accession>A0ABN7PBW7</accession>
<evidence type="ECO:0000256" key="1">
    <source>
        <dbReference type="SAM" id="MobiDB-lite"/>
    </source>
</evidence>
<feature type="compositionally biased region" description="Low complexity" evidence="1">
    <location>
        <begin position="284"/>
        <end position="298"/>
    </location>
</feature>
<comment type="caution">
    <text evidence="2">The sequence shown here is derived from an EMBL/GenBank/DDBJ whole genome shotgun (WGS) entry which is preliminary data.</text>
</comment>
<keyword evidence="3" id="KW-1185">Reference proteome</keyword>
<dbReference type="Proteomes" id="UP001153148">
    <property type="component" value="Unassembled WGS sequence"/>
</dbReference>
<feature type="region of interest" description="Disordered" evidence="1">
    <location>
        <begin position="279"/>
        <end position="298"/>
    </location>
</feature>